<dbReference type="GO" id="GO:0034040">
    <property type="term" value="F:ATPase-coupled lipid transmembrane transporter activity"/>
    <property type="evidence" value="ECO:0007669"/>
    <property type="project" value="TreeGrafter"/>
</dbReference>
<gene>
    <name evidence="10" type="primary">cydC</name>
    <name evidence="10" type="ORF">BVG79_00207</name>
</gene>
<dbReference type="SUPFAM" id="SSF52540">
    <property type="entry name" value="P-loop containing nucleoside triphosphate hydrolases"/>
    <property type="match status" value="1"/>
</dbReference>
<dbReference type="RefSeq" id="WP_085785266.1">
    <property type="nucleotide sequence ID" value="NZ_CP019937.1"/>
</dbReference>
<accession>A0A1W6NX31</accession>
<evidence type="ECO:0000256" key="3">
    <source>
        <dbReference type="ARBA" id="ARBA00022741"/>
    </source>
</evidence>
<dbReference type="InterPro" id="IPR011527">
    <property type="entry name" value="ABC1_TM_dom"/>
</dbReference>
<keyword evidence="3" id="KW-0547">Nucleotide-binding</keyword>
<feature type="domain" description="ABC transporter" evidence="8">
    <location>
        <begin position="346"/>
        <end position="559"/>
    </location>
</feature>
<dbReference type="PANTHER" id="PTHR24221">
    <property type="entry name" value="ATP-BINDING CASSETTE SUB-FAMILY B"/>
    <property type="match status" value="1"/>
</dbReference>
<dbReference type="PROSITE" id="PS00211">
    <property type="entry name" value="ABC_TRANSPORTER_1"/>
    <property type="match status" value="1"/>
</dbReference>
<feature type="transmembrane region" description="Helical" evidence="7">
    <location>
        <begin position="257"/>
        <end position="278"/>
    </location>
</feature>
<feature type="transmembrane region" description="Helical" evidence="7">
    <location>
        <begin position="169"/>
        <end position="190"/>
    </location>
</feature>
<keyword evidence="6 7" id="KW-0472">Membrane</keyword>
<feature type="transmembrane region" description="Helical" evidence="7">
    <location>
        <begin position="141"/>
        <end position="163"/>
    </location>
</feature>
<dbReference type="OrthoDB" id="5288404at2"/>
<evidence type="ECO:0000313" key="10">
    <source>
        <dbReference type="EMBL" id="ARO13567.1"/>
    </source>
</evidence>
<dbReference type="EMBL" id="CP019937">
    <property type="protein sequence ID" value="ARO13567.1"/>
    <property type="molecule type" value="Genomic_DNA"/>
</dbReference>
<dbReference type="Gene3D" id="1.20.1560.10">
    <property type="entry name" value="ABC transporter type 1, transmembrane domain"/>
    <property type="match status" value="1"/>
</dbReference>
<keyword evidence="2 7" id="KW-0812">Transmembrane</keyword>
<reference evidence="10 11" key="1">
    <citation type="submission" date="2017-02" db="EMBL/GenBank/DDBJ databases">
        <title>Ketogulonicigenium robustum SPU B003 Genome sequencing and assembly.</title>
        <authorList>
            <person name="Li Y."/>
            <person name="Liu L."/>
            <person name="Wang C."/>
            <person name="Zhang M."/>
            <person name="Zhang T."/>
            <person name="Zhang Y."/>
        </authorList>
    </citation>
    <scope>NUCLEOTIDE SEQUENCE [LARGE SCALE GENOMIC DNA]</scope>
    <source>
        <strain evidence="10 11">SPU_B003</strain>
    </source>
</reference>
<evidence type="ECO:0000259" key="9">
    <source>
        <dbReference type="PROSITE" id="PS50929"/>
    </source>
</evidence>
<dbReference type="Pfam" id="PF00005">
    <property type="entry name" value="ABC_tran"/>
    <property type="match status" value="1"/>
</dbReference>
<dbReference type="SMART" id="SM00382">
    <property type="entry name" value="AAA"/>
    <property type="match status" value="1"/>
</dbReference>
<evidence type="ECO:0000256" key="1">
    <source>
        <dbReference type="ARBA" id="ARBA00004651"/>
    </source>
</evidence>
<evidence type="ECO:0000256" key="2">
    <source>
        <dbReference type="ARBA" id="ARBA00022692"/>
    </source>
</evidence>
<dbReference type="InterPro" id="IPR027417">
    <property type="entry name" value="P-loop_NTPase"/>
</dbReference>
<dbReference type="SUPFAM" id="SSF90123">
    <property type="entry name" value="ABC transporter transmembrane region"/>
    <property type="match status" value="1"/>
</dbReference>
<dbReference type="PANTHER" id="PTHR24221:SF654">
    <property type="entry name" value="ATP-BINDING CASSETTE SUB-FAMILY B MEMBER 6"/>
    <property type="match status" value="1"/>
</dbReference>
<evidence type="ECO:0000256" key="5">
    <source>
        <dbReference type="ARBA" id="ARBA00022989"/>
    </source>
</evidence>
<dbReference type="KEGG" id="kro:BVG79_00207"/>
<dbReference type="Proteomes" id="UP000242447">
    <property type="component" value="Chromosome"/>
</dbReference>
<sequence>MKHPAIRDLTPVLRLFIQQQRKAMIQGGLLAAATALAGTALLGLSGWFLTAAAIAGLSVAAIAAFDVFMPSASIRLLALARTASRYGERVVTHDATLRVLASLRARLFRGWATPGAAGRLILRPARLLFRLTHDIDALDGLYLRVLVPAFAAGAVALVAGVVLGVLNVWLGLGVVAVLIAAGIAIPAAAARSAAANTLYRARMVEANRARTIDLVQGQTALIMTGRMQAQADAILQADARLARVDQKLNNTEATATLAFGLVAAAVLAGVLLVAGHLVQAGNIGAAPATLAVLLAFAAVEPFGALRRGAMELPRIRMAARRLRPRLQDTAPLPEYPRPPAGTAAELAAVTLAQSGAGQPRLDTINLSIAAGQTVAIIGPSGAGKSSLLAILAQEVTPTSGVAAVAPTALMTQRNQIFADTLRENLRLAAPTASDEALTDAAAAAGLSQLPGGLDTVIGEGGLGISGGQARRLALARMILRDAPIWLLDEPTEALDSGTARDVITQLQRLTDDRTVVIATHIRREAAFANRLIVMEGGRIVASYEKASPAFSSALALLRPD</sequence>
<keyword evidence="5 7" id="KW-1133">Transmembrane helix</keyword>
<dbReference type="InterPro" id="IPR003593">
    <property type="entry name" value="AAA+_ATPase"/>
</dbReference>
<dbReference type="PROSITE" id="PS50929">
    <property type="entry name" value="ABC_TM1F"/>
    <property type="match status" value="1"/>
</dbReference>
<dbReference type="GO" id="GO:0140359">
    <property type="term" value="F:ABC-type transporter activity"/>
    <property type="evidence" value="ECO:0007669"/>
    <property type="project" value="InterPro"/>
</dbReference>
<feature type="domain" description="ABC transmembrane type-1" evidence="9">
    <location>
        <begin position="25"/>
        <end position="314"/>
    </location>
</feature>
<dbReference type="AlphaFoldDB" id="A0A1W6NX31"/>
<feature type="transmembrane region" description="Helical" evidence="7">
    <location>
        <begin position="284"/>
        <end position="305"/>
    </location>
</feature>
<dbReference type="GO" id="GO:0005524">
    <property type="term" value="F:ATP binding"/>
    <property type="evidence" value="ECO:0007669"/>
    <property type="project" value="UniProtKB-KW"/>
</dbReference>
<dbReference type="InterPro" id="IPR039421">
    <property type="entry name" value="Type_1_exporter"/>
</dbReference>
<dbReference type="InterPro" id="IPR003439">
    <property type="entry name" value="ABC_transporter-like_ATP-bd"/>
</dbReference>
<evidence type="ECO:0000256" key="6">
    <source>
        <dbReference type="ARBA" id="ARBA00023136"/>
    </source>
</evidence>
<dbReference type="STRING" id="92947.BVG79_00207"/>
<name>A0A1W6NX31_9RHOB</name>
<proteinExistence type="predicted"/>
<keyword evidence="4 10" id="KW-0067">ATP-binding</keyword>
<evidence type="ECO:0000256" key="7">
    <source>
        <dbReference type="SAM" id="Phobius"/>
    </source>
</evidence>
<organism evidence="10 11">
    <name type="scientific">Ketogulonicigenium robustum</name>
    <dbReference type="NCBI Taxonomy" id="92947"/>
    <lineage>
        <taxon>Bacteria</taxon>
        <taxon>Pseudomonadati</taxon>
        <taxon>Pseudomonadota</taxon>
        <taxon>Alphaproteobacteria</taxon>
        <taxon>Rhodobacterales</taxon>
        <taxon>Roseobacteraceae</taxon>
        <taxon>Ketogulonicigenium</taxon>
    </lineage>
</organism>
<evidence type="ECO:0000256" key="4">
    <source>
        <dbReference type="ARBA" id="ARBA00022840"/>
    </source>
</evidence>
<dbReference type="GO" id="GO:0005886">
    <property type="term" value="C:plasma membrane"/>
    <property type="evidence" value="ECO:0007669"/>
    <property type="project" value="UniProtKB-SubCell"/>
</dbReference>
<feature type="transmembrane region" description="Helical" evidence="7">
    <location>
        <begin position="47"/>
        <end position="68"/>
    </location>
</feature>
<keyword evidence="11" id="KW-1185">Reference proteome</keyword>
<comment type="subcellular location">
    <subcellularLocation>
        <location evidence="1">Cell membrane</location>
        <topology evidence="1">Multi-pass membrane protein</topology>
    </subcellularLocation>
</comment>
<dbReference type="GO" id="GO:0016887">
    <property type="term" value="F:ATP hydrolysis activity"/>
    <property type="evidence" value="ECO:0007669"/>
    <property type="project" value="InterPro"/>
</dbReference>
<protein>
    <submittedName>
        <fullName evidence="10">Cysteine ABC transporter permease/ATP-binding protein</fullName>
    </submittedName>
</protein>
<dbReference type="InterPro" id="IPR036640">
    <property type="entry name" value="ABC1_TM_sf"/>
</dbReference>
<evidence type="ECO:0000259" key="8">
    <source>
        <dbReference type="PROSITE" id="PS50893"/>
    </source>
</evidence>
<dbReference type="InterPro" id="IPR017871">
    <property type="entry name" value="ABC_transporter-like_CS"/>
</dbReference>
<feature type="transmembrane region" description="Helical" evidence="7">
    <location>
        <begin position="23"/>
        <end position="41"/>
    </location>
</feature>
<dbReference type="PROSITE" id="PS50893">
    <property type="entry name" value="ABC_TRANSPORTER_2"/>
    <property type="match status" value="1"/>
</dbReference>
<dbReference type="Gene3D" id="3.40.50.300">
    <property type="entry name" value="P-loop containing nucleotide triphosphate hydrolases"/>
    <property type="match status" value="1"/>
</dbReference>
<evidence type="ECO:0000313" key="11">
    <source>
        <dbReference type="Proteomes" id="UP000242447"/>
    </source>
</evidence>